<evidence type="ECO:0000313" key="4">
    <source>
        <dbReference type="Proteomes" id="UP000231071"/>
    </source>
</evidence>
<evidence type="ECO:0000256" key="1">
    <source>
        <dbReference type="ARBA" id="ARBA00022801"/>
    </source>
</evidence>
<proteinExistence type="predicted"/>
<accession>A0A2M7UGZ8</accession>
<dbReference type="GO" id="GO:0016787">
    <property type="term" value="F:hydrolase activity"/>
    <property type="evidence" value="ECO:0007669"/>
    <property type="project" value="UniProtKB-KW"/>
</dbReference>
<dbReference type="Pfam" id="PF00293">
    <property type="entry name" value="NUDIX"/>
    <property type="match status" value="1"/>
</dbReference>
<gene>
    <name evidence="3" type="ORF">COY09_02880</name>
</gene>
<dbReference type="PROSITE" id="PS00893">
    <property type="entry name" value="NUDIX_BOX"/>
    <property type="match status" value="1"/>
</dbReference>
<dbReference type="InterPro" id="IPR015797">
    <property type="entry name" value="NUDIX_hydrolase-like_dom_sf"/>
</dbReference>
<evidence type="ECO:0000313" key="3">
    <source>
        <dbReference type="EMBL" id="PIZ70485.1"/>
    </source>
</evidence>
<dbReference type="InterPro" id="IPR020084">
    <property type="entry name" value="NUDIX_hydrolase_CS"/>
</dbReference>
<dbReference type="SUPFAM" id="SSF55811">
    <property type="entry name" value="Nudix"/>
    <property type="match status" value="1"/>
</dbReference>
<reference evidence="4" key="1">
    <citation type="submission" date="2017-09" db="EMBL/GenBank/DDBJ databases">
        <title>Depth-based differentiation of microbial function through sediment-hosted aquifers and enrichment of novel symbionts in the deep terrestrial subsurface.</title>
        <authorList>
            <person name="Probst A.J."/>
            <person name="Ladd B."/>
            <person name="Jarett J.K."/>
            <person name="Geller-Mcgrath D.E."/>
            <person name="Sieber C.M.K."/>
            <person name="Emerson J.B."/>
            <person name="Anantharaman K."/>
            <person name="Thomas B.C."/>
            <person name="Malmstrom R."/>
            <person name="Stieglmeier M."/>
            <person name="Klingl A."/>
            <person name="Woyke T."/>
            <person name="Ryan C.M."/>
            <person name="Banfield J.F."/>
        </authorList>
    </citation>
    <scope>NUCLEOTIDE SEQUENCE [LARGE SCALE GENOMIC DNA]</scope>
</reference>
<feature type="domain" description="Nudix hydrolase" evidence="2">
    <location>
        <begin position="2"/>
        <end position="127"/>
    </location>
</feature>
<name>A0A2M7UGZ8_9BACT</name>
<dbReference type="Gene3D" id="3.90.79.10">
    <property type="entry name" value="Nucleoside Triphosphate Pyrophosphohydrolase"/>
    <property type="match status" value="1"/>
</dbReference>
<comment type="caution">
    <text evidence="3">The sequence shown here is derived from an EMBL/GenBank/DDBJ whole genome shotgun (WGS) entry which is preliminary data.</text>
</comment>
<dbReference type="EMBL" id="PFOI01000049">
    <property type="protein sequence ID" value="PIZ70485.1"/>
    <property type="molecule type" value="Genomic_DNA"/>
</dbReference>
<keyword evidence="1" id="KW-0378">Hydrolase</keyword>
<organism evidence="3 4">
    <name type="scientific">Candidatus Portnoybacteria bacterium CG_4_10_14_0_2_um_filter_39_11</name>
    <dbReference type="NCBI Taxonomy" id="1974797"/>
    <lineage>
        <taxon>Bacteria</taxon>
        <taxon>Candidatus Portnoyibacteriota</taxon>
    </lineage>
</organism>
<sequence>MSQYPSVAQKLILRFQDKILVLKHPNGVISFPGGKIEFGESLFGALNRELKEELDFSLGSMPKLFDVWNYISSDKTTHSVFIYYIHDLQTPIDFSSPEKLEILWLSKQDMIDANLIKDGKFLDKMFDS</sequence>
<dbReference type="CDD" id="cd03424">
    <property type="entry name" value="NUDIX_ADPRase_Nudt5_UGPPase_Nudt14"/>
    <property type="match status" value="1"/>
</dbReference>
<dbReference type="Proteomes" id="UP000231071">
    <property type="component" value="Unassembled WGS sequence"/>
</dbReference>
<dbReference type="PROSITE" id="PS51462">
    <property type="entry name" value="NUDIX"/>
    <property type="match status" value="1"/>
</dbReference>
<protein>
    <recommendedName>
        <fullName evidence="2">Nudix hydrolase domain-containing protein</fullName>
    </recommendedName>
</protein>
<dbReference type="InterPro" id="IPR000086">
    <property type="entry name" value="NUDIX_hydrolase_dom"/>
</dbReference>
<evidence type="ECO:0000259" key="2">
    <source>
        <dbReference type="PROSITE" id="PS51462"/>
    </source>
</evidence>
<dbReference type="AlphaFoldDB" id="A0A2M7UGZ8"/>